<comment type="subcellular location">
    <subcellularLocation>
        <location evidence="1 24">Cell inner membrane</location>
        <topology evidence="1 24">Multi-pass membrane protein</topology>
    </subcellularLocation>
</comment>
<evidence type="ECO:0000256" key="21">
    <source>
        <dbReference type="PIRSR" id="PIRSR600829-2"/>
    </source>
</evidence>
<gene>
    <name evidence="25" type="ORF">LPB142_13390</name>
</gene>
<name>A0A1D9MEH2_9RHOB</name>
<feature type="binding site" evidence="23">
    <location>
        <position position="86"/>
    </location>
    <ligand>
        <name>a divalent metal cation</name>
        <dbReference type="ChEBI" id="CHEBI:60240"/>
    </ligand>
</feature>
<keyword evidence="16 24" id="KW-0443">Lipid metabolism</keyword>
<evidence type="ECO:0000256" key="6">
    <source>
        <dbReference type="ARBA" id="ARBA00022516"/>
    </source>
</evidence>
<keyword evidence="17 24" id="KW-0472">Membrane</keyword>
<comment type="catalytic activity">
    <reaction evidence="24">
        <text>a 1,2-diacyl-sn-glycerol + ATP = a 1,2-diacyl-sn-glycero-3-phosphate + ADP + H(+)</text>
        <dbReference type="Rhea" id="RHEA:10272"/>
        <dbReference type="ChEBI" id="CHEBI:15378"/>
        <dbReference type="ChEBI" id="CHEBI:17815"/>
        <dbReference type="ChEBI" id="CHEBI:30616"/>
        <dbReference type="ChEBI" id="CHEBI:58608"/>
        <dbReference type="ChEBI" id="CHEBI:456216"/>
        <dbReference type="EC" id="2.7.1.107"/>
    </reaction>
</comment>
<feature type="binding site" evidence="22">
    <location>
        <position position="86"/>
    </location>
    <ligand>
        <name>ATP</name>
        <dbReference type="ChEBI" id="CHEBI:30616"/>
    </ligand>
</feature>
<evidence type="ECO:0000256" key="20">
    <source>
        <dbReference type="PIRSR" id="PIRSR600829-1"/>
    </source>
</evidence>
<keyword evidence="18" id="KW-0594">Phospholipid biosynthesis</keyword>
<keyword evidence="11 22" id="KW-0547">Nucleotide-binding</keyword>
<evidence type="ECO:0000256" key="11">
    <source>
        <dbReference type="ARBA" id="ARBA00022741"/>
    </source>
</evidence>
<protein>
    <recommendedName>
        <fullName evidence="4 24">Diacylglycerol kinase</fullName>
        <ecNumber evidence="3 24">2.7.1.107</ecNumber>
    </recommendedName>
</protein>
<evidence type="ECO:0000256" key="3">
    <source>
        <dbReference type="ARBA" id="ARBA00012133"/>
    </source>
</evidence>
<comment type="function">
    <text evidence="24">Catalyzes the ATP-dependent phosphorylation of sn-l,2-diacylglycerol (DAG) to phosphatidic acid. Involved in the recycling of diacylglycerol produced as a by-product during membrane-derived oligosaccharide (MDO) biosynthesis.</text>
</comment>
<evidence type="ECO:0000256" key="10">
    <source>
        <dbReference type="ARBA" id="ARBA00022723"/>
    </source>
</evidence>
<feature type="active site" description="Proton acceptor" evidence="20">
    <location>
        <position position="79"/>
    </location>
</feature>
<keyword evidence="13 22" id="KW-0067">ATP-binding</keyword>
<comment type="cofactor">
    <cofactor evidence="23">
        <name>Mg(2+)</name>
        <dbReference type="ChEBI" id="CHEBI:18420"/>
    </cofactor>
    <text evidence="23">Mn(2+), Zn(2+), Cd(2+) and Co(2+) support activity to lesser extents.</text>
</comment>
<evidence type="ECO:0000256" key="1">
    <source>
        <dbReference type="ARBA" id="ARBA00004429"/>
    </source>
</evidence>
<dbReference type="CDD" id="cd14264">
    <property type="entry name" value="DAGK_IM"/>
    <property type="match status" value="1"/>
</dbReference>
<evidence type="ECO:0000256" key="19">
    <source>
        <dbReference type="ARBA" id="ARBA00023264"/>
    </source>
</evidence>
<evidence type="ECO:0000256" key="16">
    <source>
        <dbReference type="ARBA" id="ARBA00023098"/>
    </source>
</evidence>
<keyword evidence="5" id="KW-1003">Cell membrane</keyword>
<dbReference type="STRING" id="1850250.LPB142_13390"/>
<evidence type="ECO:0000256" key="23">
    <source>
        <dbReference type="PIRSR" id="PIRSR600829-4"/>
    </source>
</evidence>
<feature type="binding site" evidence="21">
    <location>
        <begin position="40"/>
        <end position="44"/>
    </location>
    <ligand>
        <name>substrate</name>
    </ligand>
</feature>
<keyword evidence="15 24" id="KW-1133">Transmembrane helix</keyword>
<dbReference type="GO" id="GO:0046872">
    <property type="term" value="F:metal ion binding"/>
    <property type="evidence" value="ECO:0007669"/>
    <property type="project" value="UniProtKB-KW"/>
</dbReference>
<comment type="similarity">
    <text evidence="2 24">Belongs to the bacterial diacylglycerol kinase family.</text>
</comment>
<evidence type="ECO:0000256" key="18">
    <source>
        <dbReference type="ARBA" id="ARBA00023209"/>
    </source>
</evidence>
<dbReference type="AlphaFoldDB" id="A0A1D9MEH2"/>
<dbReference type="EMBL" id="CP017781">
    <property type="protein sequence ID" value="AOZ70188.1"/>
    <property type="molecule type" value="Genomic_DNA"/>
</dbReference>
<dbReference type="Proteomes" id="UP000176562">
    <property type="component" value="Chromosome"/>
</dbReference>
<evidence type="ECO:0000256" key="7">
    <source>
        <dbReference type="ARBA" id="ARBA00022519"/>
    </source>
</evidence>
<dbReference type="KEGG" id="rhp:LPB142_13390"/>
<keyword evidence="19 24" id="KW-1208">Phospholipid metabolism</keyword>
<keyword evidence="7 24" id="KW-0997">Cell inner membrane</keyword>
<feature type="transmembrane region" description="Helical" evidence="24">
    <location>
        <begin position="106"/>
        <end position="127"/>
    </location>
</feature>
<evidence type="ECO:0000256" key="17">
    <source>
        <dbReference type="ARBA" id="ARBA00023136"/>
    </source>
</evidence>
<feature type="transmembrane region" description="Helical" evidence="24">
    <location>
        <begin position="65"/>
        <end position="85"/>
    </location>
</feature>
<dbReference type="GO" id="GO:0005886">
    <property type="term" value="C:plasma membrane"/>
    <property type="evidence" value="ECO:0007669"/>
    <property type="project" value="UniProtKB-SubCell"/>
</dbReference>
<proteinExistence type="inferred from homology"/>
<feature type="binding site" evidence="22">
    <location>
        <position position="27"/>
    </location>
    <ligand>
        <name>ATP</name>
        <dbReference type="ChEBI" id="CHEBI:30616"/>
    </ligand>
</feature>
<reference evidence="25 26" key="1">
    <citation type="submission" date="2016-10" db="EMBL/GenBank/DDBJ databases">
        <title>Rhodobacter sp. LPB0142, isolated from sea water.</title>
        <authorList>
            <person name="Kim E."/>
            <person name="Yi H."/>
        </authorList>
    </citation>
    <scope>NUCLEOTIDE SEQUENCE [LARGE SCALE GENOMIC DNA]</scope>
    <source>
        <strain evidence="25 26">LPB0142</strain>
    </source>
</reference>
<dbReference type="GO" id="GO:0004143">
    <property type="term" value="F:ATP-dependent diacylglycerol kinase activity"/>
    <property type="evidence" value="ECO:0007669"/>
    <property type="project" value="UniProtKB-EC"/>
</dbReference>
<dbReference type="InterPro" id="IPR033718">
    <property type="entry name" value="DAGK_prok"/>
</dbReference>
<evidence type="ECO:0000256" key="13">
    <source>
        <dbReference type="ARBA" id="ARBA00022840"/>
    </source>
</evidence>
<evidence type="ECO:0000256" key="5">
    <source>
        <dbReference type="ARBA" id="ARBA00022475"/>
    </source>
</evidence>
<evidence type="ECO:0000256" key="9">
    <source>
        <dbReference type="ARBA" id="ARBA00022692"/>
    </source>
</evidence>
<evidence type="ECO:0000256" key="14">
    <source>
        <dbReference type="ARBA" id="ARBA00022842"/>
    </source>
</evidence>
<sequence length="132" mass="13872">MRDDPAAPPPRPPRVTGPAHLLAATRYSLAGLRRLWRETAFRHELGAALVAGPAYLWLGAGAVEIGLFVGLLCLLVAVEALNTAIEEIVDRLSPEVSEMARNAKDLGSLAVMAVLVAQGGLAVWVIWGAVAG</sequence>
<evidence type="ECO:0000256" key="15">
    <source>
        <dbReference type="ARBA" id="ARBA00022989"/>
    </source>
</evidence>
<dbReference type="GO" id="GO:0006654">
    <property type="term" value="P:phosphatidic acid biosynthetic process"/>
    <property type="evidence" value="ECO:0007669"/>
    <property type="project" value="InterPro"/>
</dbReference>
<accession>A0A1D9MEH2</accession>
<feature type="binding site" evidence="21">
    <location>
        <position position="79"/>
    </location>
    <ligand>
        <name>substrate</name>
    </ligand>
</feature>
<feature type="binding site" evidence="22">
    <location>
        <position position="38"/>
    </location>
    <ligand>
        <name>ATP</name>
        <dbReference type="ChEBI" id="CHEBI:30616"/>
    </ligand>
</feature>
<dbReference type="EC" id="2.7.1.107" evidence="3 24"/>
<comment type="caution">
    <text evidence="24">Lacks conserved residue(s) required for the propagation of feature annotation.</text>
</comment>
<dbReference type="GO" id="GO:0005524">
    <property type="term" value="F:ATP binding"/>
    <property type="evidence" value="ECO:0007669"/>
    <property type="project" value="UniProtKB-KW"/>
</dbReference>
<evidence type="ECO:0000256" key="22">
    <source>
        <dbReference type="PIRSR" id="PIRSR600829-3"/>
    </source>
</evidence>
<dbReference type="InterPro" id="IPR000829">
    <property type="entry name" value="DAGK"/>
</dbReference>
<evidence type="ECO:0000256" key="12">
    <source>
        <dbReference type="ARBA" id="ARBA00022777"/>
    </source>
</evidence>
<keyword evidence="10 23" id="KW-0479">Metal-binding</keyword>
<evidence type="ECO:0000256" key="2">
    <source>
        <dbReference type="ARBA" id="ARBA00005967"/>
    </source>
</evidence>
<feature type="binding site" evidence="23">
    <location>
        <position position="38"/>
    </location>
    <ligand>
        <name>a divalent metal cation</name>
        <dbReference type="ChEBI" id="CHEBI:60240"/>
    </ligand>
</feature>
<dbReference type="PROSITE" id="PS01069">
    <property type="entry name" value="DAGK_PROKAR"/>
    <property type="match status" value="1"/>
</dbReference>
<feature type="binding site" evidence="21">
    <location>
        <position position="108"/>
    </location>
    <ligand>
        <name>substrate</name>
    </ligand>
</feature>
<keyword evidence="14 23" id="KW-0460">Magnesium</keyword>
<dbReference type="Pfam" id="PF01219">
    <property type="entry name" value="DAGK_prokar"/>
    <property type="match status" value="1"/>
</dbReference>
<keyword evidence="8 24" id="KW-0808">Transferase</keyword>
<dbReference type="PANTHER" id="PTHR34299">
    <property type="entry name" value="DIACYLGLYCEROL KINASE"/>
    <property type="match status" value="1"/>
</dbReference>
<evidence type="ECO:0000313" key="26">
    <source>
        <dbReference type="Proteomes" id="UP000176562"/>
    </source>
</evidence>
<dbReference type="RefSeq" id="WP_071166669.1">
    <property type="nucleotide sequence ID" value="NZ_CP017781.1"/>
</dbReference>
<evidence type="ECO:0000256" key="24">
    <source>
        <dbReference type="RuleBase" id="RU363065"/>
    </source>
</evidence>
<keyword evidence="9 24" id="KW-0812">Transmembrane</keyword>
<keyword evidence="6" id="KW-0444">Lipid biosynthesis</keyword>
<evidence type="ECO:0000256" key="4">
    <source>
        <dbReference type="ARBA" id="ARBA00017575"/>
    </source>
</evidence>
<keyword evidence="26" id="KW-1185">Reference proteome</keyword>
<dbReference type="InterPro" id="IPR036945">
    <property type="entry name" value="DAGK_sf"/>
</dbReference>
<dbReference type="PANTHER" id="PTHR34299:SF1">
    <property type="entry name" value="DIACYLGLYCEROL KINASE"/>
    <property type="match status" value="1"/>
</dbReference>
<keyword evidence="12 24" id="KW-0418">Kinase</keyword>
<dbReference type="Gene3D" id="1.10.287.3610">
    <property type="match status" value="1"/>
</dbReference>
<evidence type="ECO:0000256" key="8">
    <source>
        <dbReference type="ARBA" id="ARBA00022679"/>
    </source>
</evidence>
<evidence type="ECO:0000313" key="25">
    <source>
        <dbReference type="EMBL" id="AOZ70188.1"/>
    </source>
</evidence>
<feature type="binding site" evidence="22">
    <location>
        <begin position="104"/>
        <end position="105"/>
    </location>
    <ligand>
        <name>ATP</name>
        <dbReference type="ChEBI" id="CHEBI:30616"/>
    </ligand>
</feature>
<organism evidence="25 26">
    <name type="scientific">Rhodobacter xanthinilyticus</name>
    <dbReference type="NCBI Taxonomy" id="1850250"/>
    <lineage>
        <taxon>Bacteria</taxon>
        <taxon>Pseudomonadati</taxon>
        <taxon>Pseudomonadota</taxon>
        <taxon>Alphaproteobacteria</taxon>
        <taxon>Rhodobacterales</taxon>
        <taxon>Rhodobacter group</taxon>
        <taxon>Rhodobacter</taxon>
    </lineage>
</organism>